<dbReference type="EMBL" id="JBHSIT010000002">
    <property type="protein sequence ID" value="MFC4906929.1"/>
    <property type="molecule type" value="Genomic_DNA"/>
</dbReference>
<feature type="coiled-coil region" evidence="1">
    <location>
        <begin position="35"/>
        <end position="62"/>
    </location>
</feature>
<organism evidence="3 4">
    <name type="scientific">Actinomadura gamaensis</name>
    <dbReference type="NCBI Taxonomy" id="1763541"/>
    <lineage>
        <taxon>Bacteria</taxon>
        <taxon>Bacillati</taxon>
        <taxon>Actinomycetota</taxon>
        <taxon>Actinomycetes</taxon>
        <taxon>Streptosporangiales</taxon>
        <taxon>Thermomonosporaceae</taxon>
        <taxon>Actinomadura</taxon>
    </lineage>
</organism>
<feature type="region of interest" description="Disordered" evidence="2">
    <location>
        <begin position="275"/>
        <end position="299"/>
    </location>
</feature>
<evidence type="ECO:0000256" key="1">
    <source>
        <dbReference type="SAM" id="Coils"/>
    </source>
</evidence>
<proteinExistence type="predicted"/>
<feature type="region of interest" description="Disordered" evidence="2">
    <location>
        <begin position="171"/>
        <end position="190"/>
    </location>
</feature>
<name>A0ABV9TTD9_9ACTN</name>
<reference evidence="4" key="1">
    <citation type="journal article" date="2019" name="Int. J. Syst. Evol. Microbiol.">
        <title>The Global Catalogue of Microorganisms (GCM) 10K type strain sequencing project: providing services to taxonomists for standard genome sequencing and annotation.</title>
        <authorList>
            <consortium name="The Broad Institute Genomics Platform"/>
            <consortium name="The Broad Institute Genome Sequencing Center for Infectious Disease"/>
            <person name="Wu L."/>
            <person name="Ma J."/>
        </authorList>
    </citation>
    <scope>NUCLEOTIDE SEQUENCE [LARGE SCALE GENOMIC DNA]</scope>
    <source>
        <strain evidence="4">KLKA75</strain>
    </source>
</reference>
<dbReference type="Proteomes" id="UP001595872">
    <property type="component" value="Unassembled WGS sequence"/>
</dbReference>
<evidence type="ECO:0000313" key="4">
    <source>
        <dbReference type="Proteomes" id="UP001595872"/>
    </source>
</evidence>
<gene>
    <name evidence="3" type="ORF">ACFPCY_06345</name>
</gene>
<dbReference type="RefSeq" id="WP_378252669.1">
    <property type="nucleotide sequence ID" value="NZ_JBHSIT010000002.1"/>
</dbReference>
<evidence type="ECO:0000313" key="3">
    <source>
        <dbReference type="EMBL" id="MFC4906929.1"/>
    </source>
</evidence>
<keyword evidence="4" id="KW-1185">Reference proteome</keyword>
<evidence type="ECO:0000256" key="2">
    <source>
        <dbReference type="SAM" id="MobiDB-lite"/>
    </source>
</evidence>
<comment type="caution">
    <text evidence="3">The sequence shown here is derived from an EMBL/GenBank/DDBJ whole genome shotgun (WGS) entry which is preliminary data.</text>
</comment>
<keyword evidence="1" id="KW-0175">Coiled coil</keyword>
<accession>A0ABV9TTD9</accession>
<protein>
    <submittedName>
        <fullName evidence="3">Uncharacterized protein</fullName>
    </submittedName>
</protein>
<sequence>MSQEQHPDPFTEGLTIAGQRLVQALTIATVVKQGQDALTRRLAAARRAKDEAAAQREEALARAIRDEARARWVPAHDREWLGQADLYETGQAWTATLPYLDTVASARSAAEKCEARLRELHPYAMHRYDELRAEGKDRLEAMQGAAPFFANAPHTRPGDVPARQQALPAGTGTRWAANPHGPTRADLEKAQERERALEITKRLRDKVREKGHDPSAAELRTMLEVTTNLPEDVITEVVPLRSGRGAGSGIDTPEAALADAAFPFTIDEALAMQSARPVGQPPFRRHPNQVPERNRRRNL</sequence>